<keyword evidence="4" id="KW-1185">Reference proteome</keyword>
<dbReference type="Gene3D" id="3.40.720.10">
    <property type="entry name" value="Alkaline Phosphatase, subunit A"/>
    <property type="match status" value="1"/>
</dbReference>
<feature type="transmembrane region" description="Helical" evidence="1">
    <location>
        <begin position="48"/>
        <end position="69"/>
    </location>
</feature>
<dbReference type="EMBL" id="LT629750">
    <property type="protein sequence ID" value="SDR93157.1"/>
    <property type="molecule type" value="Genomic_DNA"/>
</dbReference>
<accession>A0A1H1N2M0</accession>
<evidence type="ECO:0000313" key="3">
    <source>
        <dbReference type="EMBL" id="SDR93157.1"/>
    </source>
</evidence>
<proteinExistence type="predicted"/>
<sequence length="528" mass="58839">MSMRKIRPVRRIFEICLSVVVLGLFSGVAFLNFYRINFESLEGASRTLRWYFMVLATAIVISLAAKAVFRSFPIARIFLVAAVISFMAFSYDEIKMLVSHDEIKTLVGDDNFLKFSVGCWAVATLLIGVLVGIFSRQAVVLPTMALVGIIYVVPAAMSLVQARAHPVTVNDPKALALTARRTPNVYWIVLDGYPRQDVLQEFFNFDNEPFVQSLKGLDFTVYDHALASFPETIFSISSTVSLGFLVSGTGSSLKMPPSAELYRAVRGQNVVVNTMRSMGYRYIHFENGYDNLTQCPMEGAICIKGNVQSDGGVIQFDEFNLAVLSKTPLMDLIAAFANRSADQSPFMKGAVHELTNKLSSVPEHGEPFFLYAHVLAPHPPIRFRRDCSVRVVTPDLVDWNSKDRSAFLDQLGCVNDEAIALLKTVVQRDPQAIIVVQSDHGTAFRGQFKKPFDAWDQLDLKERFGALNALRMPAACSSYAQGTVDLVNTFSRVLSCISDRSLPDKVSRQFVVWHGDMTSVHEYRMDSE</sequence>
<gene>
    <name evidence="3" type="ORF">SAMN05444158_0454</name>
</gene>
<feature type="transmembrane region" description="Helical" evidence="1">
    <location>
        <begin position="12"/>
        <end position="36"/>
    </location>
</feature>
<keyword evidence="1" id="KW-0812">Transmembrane</keyword>
<evidence type="ECO:0000259" key="2">
    <source>
        <dbReference type="Pfam" id="PF00884"/>
    </source>
</evidence>
<evidence type="ECO:0000256" key="1">
    <source>
        <dbReference type="SAM" id="Phobius"/>
    </source>
</evidence>
<feature type="transmembrane region" description="Helical" evidence="1">
    <location>
        <begin position="138"/>
        <end position="160"/>
    </location>
</feature>
<dbReference type="AlphaFoldDB" id="A0A1H1N2M0"/>
<keyword evidence="1" id="KW-0472">Membrane</keyword>
<feature type="transmembrane region" description="Helical" evidence="1">
    <location>
        <begin position="74"/>
        <end position="91"/>
    </location>
</feature>
<feature type="transmembrane region" description="Helical" evidence="1">
    <location>
        <begin position="111"/>
        <end position="131"/>
    </location>
</feature>
<organism evidence="3 4">
    <name type="scientific">Bradyrhizobium canariense</name>
    <dbReference type="NCBI Taxonomy" id="255045"/>
    <lineage>
        <taxon>Bacteria</taxon>
        <taxon>Pseudomonadati</taxon>
        <taxon>Pseudomonadota</taxon>
        <taxon>Alphaproteobacteria</taxon>
        <taxon>Hyphomicrobiales</taxon>
        <taxon>Nitrobacteraceae</taxon>
        <taxon>Bradyrhizobium</taxon>
    </lineage>
</organism>
<name>A0A1H1N2M0_9BRAD</name>
<feature type="domain" description="Sulfatase N-terminal" evidence="2">
    <location>
        <begin position="282"/>
        <end position="455"/>
    </location>
</feature>
<dbReference type="InterPro" id="IPR000917">
    <property type="entry name" value="Sulfatase_N"/>
</dbReference>
<dbReference type="SUPFAM" id="SSF53649">
    <property type="entry name" value="Alkaline phosphatase-like"/>
    <property type="match status" value="1"/>
</dbReference>
<dbReference type="Pfam" id="PF00884">
    <property type="entry name" value="Sulfatase"/>
    <property type="match status" value="1"/>
</dbReference>
<reference evidence="4" key="1">
    <citation type="submission" date="2016-10" db="EMBL/GenBank/DDBJ databases">
        <authorList>
            <person name="Varghese N."/>
            <person name="Submissions S."/>
        </authorList>
    </citation>
    <scope>NUCLEOTIDE SEQUENCE [LARGE SCALE GENOMIC DNA]</scope>
    <source>
        <strain evidence="4">GAS369</strain>
    </source>
</reference>
<dbReference type="Proteomes" id="UP000243904">
    <property type="component" value="Chromosome I"/>
</dbReference>
<protein>
    <submittedName>
        <fullName evidence="3">Sulfatase</fullName>
    </submittedName>
</protein>
<dbReference type="InterPro" id="IPR017850">
    <property type="entry name" value="Alkaline_phosphatase_core_sf"/>
</dbReference>
<keyword evidence="1" id="KW-1133">Transmembrane helix</keyword>
<evidence type="ECO:0000313" key="4">
    <source>
        <dbReference type="Proteomes" id="UP000243904"/>
    </source>
</evidence>